<organism evidence="1 2">
    <name type="scientific">Brachionus plicatilis</name>
    <name type="common">Marine rotifer</name>
    <name type="synonym">Brachionus muelleri</name>
    <dbReference type="NCBI Taxonomy" id="10195"/>
    <lineage>
        <taxon>Eukaryota</taxon>
        <taxon>Metazoa</taxon>
        <taxon>Spiralia</taxon>
        <taxon>Gnathifera</taxon>
        <taxon>Rotifera</taxon>
        <taxon>Eurotatoria</taxon>
        <taxon>Monogononta</taxon>
        <taxon>Pseudotrocha</taxon>
        <taxon>Ploima</taxon>
        <taxon>Brachionidae</taxon>
        <taxon>Brachionus</taxon>
    </lineage>
</organism>
<comment type="caution">
    <text evidence="1">The sequence shown here is derived from an EMBL/GenBank/DDBJ whole genome shotgun (WGS) entry which is preliminary data.</text>
</comment>
<proteinExistence type="predicted"/>
<keyword evidence="2" id="KW-1185">Reference proteome</keyword>
<evidence type="ECO:0000313" key="1">
    <source>
        <dbReference type="EMBL" id="RNA33931.1"/>
    </source>
</evidence>
<dbReference type="Proteomes" id="UP000276133">
    <property type="component" value="Unassembled WGS sequence"/>
</dbReference>
<evidence type="ECO:0000313" key="2">
    <source>
        <dbReference type="Proteomes" id="UP000276133"/>
    </source>
</evidence>
<accession>A0A3M7SDR9</accession>
<protein>
    <submittedName>
        <fullName evidence="1">Uncharacterized protein</fullName>
    </submittedName>
</protein>
<dbReference type="EMBL" id="REGN01001552">
    <property type="protein sequence ID" value="RNA33931.1"/>
    <property type="molecule type" value="Genomic_DNA"/>
</dbReference>
<reference evidence="1 2" key="1">
    <citation type="journal article" date="2018" name="Sci. Rep.">
        <title>Genomic signatures of local adaptation to the degree of environmental predictability in rotifers.</title>
        <authorList>
            <person name="Franch-Gras L."/>
            <person name="Hahn C."/>
            <person name="Garcia-Roger E.M."/>
            <person name="Carmona M.J."/>
            <person name="Serra M."/>
            <person name="Gomez A."/>
        </authorList>
    </citation>
    <scope>NUCLEOTIDE SEQUENCE [LARGE SCALE GENOMIC DNA]</scope>
    <source>
        <strain evidence="1">HYR1</strain>
    </source>
</reference>
<sequence length="59" mass="6776">MEKFVFWGLYDFDLLELALEPHLNAAQASTSIHLCKVGLICNDHSFILFIITSQNFVNF</sequence>
<name>A0A3M7SDR9_BRAPC</name>
<dbReference type="AlphaFoldDB" id="A0A3M7SDR9"/>
<gene>
    <name evidence="1" type="ORF">BpHYR1_004337</name>
</gene>